<dbReference type="Gene3D" id="3.40.630.30">
    <property type="match status" value="1"/>
</dbReference>
<dbReference type="InterPro" id="IPR016181">
    <property type="entry name" value="Acyl_CoA_acyltransferase"/>
</dbReference>
<dbReference type="OrthoDB" id="582214at2"/>
<dbReference type="InterPro" id="IPR022484">
    <property type="entry name" value="PEP-CTERM/exosrtase_acylTfrase"/>
</dbReference>
<dbReference type="Proteomes" id="UP000028839">
    <property type="component" value="Unassembled WGS sequence"/>
</dbReference>
<protein>
    <recommendedName>
        <fullName evidence="3">Exosortase</fullName>
    </recommendedName>
</protein>
<dbReference type="SUPFAM" id="SSF55729">
    <property type="entry name" value="Acyl-CoA N-acyltransferases (Nat)"/>
    <property type="match status" value="1"/>
</dbReference>
<gene>
    <name evidence="1" type="ORF">IB75_05965</name>
</gene>
<dbReference type="Pfam" id="PF13444">
    <property type="entry name" value="Acetyltransf_5"/>
    <property type="match status" value="1"/>
</dbReference>
<evidence type="ECO:0008006" key="3">
    <source>
        <dbReference type="Google" id="ProtNLM"/>
    </source>
</evidence>
<accession>A0A0E2Z369</accession>
<sequence>MSNLIAVFNKYFEVVPAKTADLKNQFFHLRYQVYSQELQLSDFESWRYPDGHETDKYDKRSVYSLLRHRRTKQIVGGLRLVLCDSVDPLQPFPIEEHAGHYFDAQLIEPSKLPRRNIAEVSRLMIAKNFRCRGKEVLYAHGMDDSSFEDRSHTRRQFPHPILGLLVALVQTSSEYGITHWYAIMEPALNRLLGRFGFDLEPIGPEVDYYGIRQPCLQNIDSVLARVFQKNRDIWELVTESGRKEGIAESVRGGG</sequence>
<dbReference type="AlphaFoldDB" id="A0A0E2Z369"/>
<evidence type="ECO:0000313" key="1">
    <source>
        <dbReference type="EMBL" id="KFI19939.1"/>
    </source>
</evidence>
<dbReference type="NCBIfam" id="TIGR03694">
    <property type="entry name" value="exosort_acyl"/>
    <property type="match status" value="1"/>
</dbReference>
<comment type="caution">
    <text evidence="1">The sequence shown here is derived from an EMBL/GenBank/DDBJ whole genome shotgun (WGS) entry which is preliminary data.</text>
</comment>
<reference evidence="1 2" key="1">
    <citation type="submission" date="2014-07" db="EMBL/GenBank/DDBJ databases">
        <title>Comparative analysis of Nitrosococcus oceani genome inventories of strains from Pacific and Atlantic gyres.</title>
        <authorList>
            <person name="Lim C.K."/>
            <person name="Wang L."/>
            <person name="Sayavedra-Soto L.A."/>
            <person name="Klotz M.G."/>
        </authorList>
    </citation>
    <scope>NUCLEOTIDE SEQUENCE [LARGE SCALE GENOMIC DNA]</scope>
    <source>
        <strain evidence="1 2">C-27</strain>
    </source>
</reference>
<dbReference type="EMBL" id="JPGN01000034">
    <property type="protein sequence ID" value="KFI19939.1"/>
    <property type="molecule type" value="Genomic_DNA"/>
</dbReference>
<evidence type="ECO:0000313" key="2">
    <source>
        <dbReference type="Proteomes" id="UP000028839"/>
    </source>
</evidence>
<dbReference type="HOGENOM" id="CLU_072758_0_0_6"/>
<organism evidence="1 2">
    <name type="scientific">Nitrosococcus oceani C-27</name>
    <dbReference type="NCBI Taxonomy" id="314279"/>
    <lineage>
        <taxon>Bacteria</taxon>
        <taxon>Pseudomonadati</taxon>
        <taxon>Pseudomonadota</taxon>
        <taxon>Gammaproteobacteria</taxon>
        <taxon>Chromatiales</taxon>
        <taxon>Chromatiaceae</taxon>
        <taxon>Nitrosococcus</taxon>
    </lineage>
</organism>
<proteinExistence type="predicted"/>
<name>A0A0E2Z369_9GAMM</name>